<sequence length="710" mass="77576">MAAQRGRRLGLRDIPGVGEKAYEKLVVYFGSEEAAIQALLRGEVARVAEALSSPRRALRLVQQARGLLGGYKPGEMLGTLDAARLYDTALRLFTRYMASEPGRDIAVSLAPVPARAWPEVEKSITRTRRLVEAASRVSRDVRGRLRGALAGASWPRKPLVRLDRVILVPPGRGEEARRALSGLAEGVVVVEAGLAEEAPGHGLVLAYMVDTAGREDVVEIDSLDPYTVVPEAVIEILRANRGILEALVQLHDTAPALLSEAARAAGLDPRGVETAASLSREALEAISLLERGEVDPDYQRLSSALKKLDSIVSDIEVWVNEEARRRLEERELRLSAAELLRLISSLEEGQIRVPEELLEIFEEVSAAAEERLAQALGLEPEERGLLEGLVEPKPQFPIEVRREPVERLRSLLERKRQLILYMFARRHARRLGKLLDLLPAVAETLAWSDFALAATEFIEENHGSIPMLDRSFTGVGFTGAAEAGLLAAGAEVQRVDYMVGCIPYRPEGTSCERVILLTGANSGGKTTLLKTIGEIVLAAHAGLPVPASKAWIGGFDRVYYISKPTGMLDAGGLEETLRKIASIVEEARRRRVLLLVDELEAVTEAHAAARIVAAIASSIAETSESVAVIVSHLAGEVMEAIPGDLRSRVRIDGIEARGLDENYNLIVDRSPRYNYLARSTPELIVTKLLRRSKNSGERAFFEKVLELLTS</sequence>
<dbReference type="PIRSF" id="PIRSF029254">
    <property type="entry name" value="MutS_C_archaeal"/>
    <property type="match status" value="1"/>
</dbReference>
<keyword evidence="7" id="KW-1185">Reference proteome</keyword>
<dbReference type="SMART" id="SM00382">
    <property type="entry name" value="AAA"/>
    <property type="match status" value="1"/>
</dbReference>
<dbReference type="PANTHER" id="PTHR11361:SF125">
    <property type="entry name" value="DNA-BINDING PROTEIN MUTS2"/>
    <property type="match status" value="1"/>
</dbReference>
<keyword evidence="2" id="KW-0067">ATP-binding</keyword>
<evidence type="ECO:0000259" key="5">
    <source>
        <dbReference type="SMART" id="SM00534"/>
    </source>
</evidence>
<dbReference type="GO" id="GO:0140664">
    <property type="term" value="F:ATP-dependent DNA damage sensor activity"/>
    <property type="evidence" value="ECO:0007669"/>
    <property type="project" value="InterPro"/>
</dbReference>
<feature type="domain" description="DNA mismatch repair proteins mutS family" evidence="5">
    <location>
        <begin position="512"/>
        <end position="709"/>
    </location>
</feature>
<evidence type="ECO:0000256" key="3">
    <source>
        <dbReference type="ARBA" id="ARBA00023125"/>
    </source>
</evidence>
<feature type="domain" description="AAA+ ATPase" evidence="4">
    <location>
        <begin position="511"/>
        <end position="661"/>
    </location>
</feature>
<dbReference type="InterPro" id="IPR003593">
    <property type="entry name" value="AAA+_ATPase"/>
</dbReference>
<evidence type="ECO:0000259" key="4">
    <source>
        <dbReference type="SMART" id="SM00382"/>
    </source>
</evidence>
<dbReference type="InterPro" id="IPR000432">
    <property type="entry name" value="DNA_mismatch_repair_MutS_C"/>
</dbReference>
<comment type="caution">
    <text evidence="6">The sequence shown here is derived from an EMBL/GenBank/DDBJ whole genome shotgun (WGS) entry which is preliminary data.</text>
</comment>
<evidence type="ECO:0000256" key="1">
    <source>
        <dbReference type="ARBA" id="ARBA00022741"/>
    </source>
</evidence>
<dbReference type="SMART" id="SM00534">
    <property type="entry name" value="MUTSac"/>
    <property type="match status" value="1"/>
</dbReference>
<dbReference type="GO" id="GO:0006298">
    <property type="term" value="P:mismatch repair"/>
    <property type="evidence" value="ECO:0007669"/>
    <property type="project" value="InterPro"/>
</dbReference>
<dbReference type="InterPro" id="IPR012401">
    <property type="entry name" value="DNA-bd_MutS2_arc"/>
</dbReference>
<dbReference type="Proteomes" id="UP000053352">
    <property type="component" value="Unassembled WGS sequence"/>
</dbReference>
<dbReference type="InterPro" id="IPR027417">
    <property type="entry name" value="P-loop_NTPase"/>
</dbReference>
<proteinExistence type="predicted"/>
<keyword evidence="1" id="KW-0547">Nucleotide-binding</keyword>
<dbReference type="Gene3D" id="3.40.50.300">
    <property type="entry name" value="P-loop containing nucleotide triphosphate hydrolases"/>
    <property type="match status" value="1"/>
</dbReference>
<organism evidence="6 7">
    <name type="scientific">Pyrodictium occultum</name>
    <dbReference type="NCBI Taxonomy" id="2309"/>
    <lineage>
        <taxon>Archaea</taxon>
        <taxon>Thermoproteota</taxon>
        <taxon>Thermoprotei</taxon>
        <taxon>Desulfurococcales</taxon>
        <taxon>Pyrodictiaceae</taxon>
        <taxon>Pyrodictium</taxon>
    </lineage>
</organism>
<dbReference type="SUPFAM" id="SSF52540">
    <property type="entry name" value="P-loop containing nucleoside triphosphate hydrolases"/>
    <property type="match status" value="1"/>
</dbReference>
<dbReference type="InterPro" id="IPR045076">
    <property type="entry name" value="MutS"/>
</dbReference>
<evidence type="ECO:0000313" key="6">
    <source>
        <dbReference type="EMBL" id="KSW11980.1"/>
    </source>
</evidence>
<reference evidence="6 7" key="1">
    <citation type="submission" date="2015-11" db="EMBL/GenBank/DDBJ databases">
        <title>Genome sequence of Pyrodictium occultum PL-19, a marine hyperthermophilic archaeon isolated from Volcano, Italy.</title>
        <authorList>
            <person name="Utturkar S."/>
            <person name="Huber H."/>
            <person name="Leptihn S."/>
            <person name="Brown S."/>
            <person name="Stetter K.O."/>
            <person name="Podar M."/>
        </authorList>
    </citation>
    <scope>NUCLEOTIDE SEQUENCE [LARGE SCALE GENOMIC DNA]</scope>
    <source>
        <strain evidence="6 7">PL-19</strain>
    </source>
</reference>
<dbReference type="GO" id="GO:0030983">
    <property type="term" value="F:mismatched DNA binding"/>
    <property type="evidence" value="ECO:0007669"/>
    <property type="project" value="InterPro"/>
</dbReference>
<dbReference type="Pfam" id="PF00488">
    <property type="entry name" value="MutS_V"/>
    <property type="match status" value="1"/>
</dbReference>
<protein>
    <recommendedName>
        <fullName evidence="8">DNA mismatch repair proteins mutS family domain-containing protein</fullName>
    </recommendedName>
</protein>
<accession>A0A0V8RVA0</accession>
<name>A0A0V8RVA0_PYROC</name>
<dbReference type="RefSeq" id="WP_058370660.1">
    <property type="nucleotide sequence ID" value="NZ_LNTB01000001.1"/>
</dbReference>
<evidence type="ECO:0000256" key="2">
    <source>
        <dbReference type="ARBA" id="ARBA00022840"/>
    </source>
</evidence>
<evidence type="ECO:0000313" key="7">
    <source>
        <dbReference type="Proteomes" id="UP000053352"/>
    </source>
</evidence>
<gene>
    <name evidence="6" type="ORF">CF15_04105</name>
</gene>
<dbReference type="STRING" id="2309.CF15_04105"/>
<dbReference type="PANTHER" id="PTHR11361">
    <property type="entry name" value="DNA MISMATCH REPAIR PROTEIN MUTS FAMILY MEMBER"/>
    <property type="match status" value="1"/>
</dbReference>
<dbReference type="EMBL" id="LNTB01000001">
    <property type="protein sequence ID" value="KSW11980.1"/>
    <property type="molecule type" value="Genomic_DNA"/>
</dbReference>
<evidence type="ECO:0008006" key="8">
    <source>
        <dbReference type="Google" id="ProtNLM"/>
    </source>
</evidence>
<dbReference type="GO" id="GO:0005524">
    <property type="term" value="F:ATP binding"/>
    <property type="evidence" value="ECO:0007669"/>
    <property type="project" value="UniProtKB-KW"/>
</dbReference>
<dbReference type="AlphaFoldDB" id="A0A0V8RVA0"/>
<dbReference type="OrthoDB" id="15514at2157"/>
<keyword evidence="3" id="KW-0238">DNA-binding</keyword>